<dbReference type="AlphaFoldDB" id="A0A1D8TYS1"/>
<feature type="domain" description="DUF7925" evidence="3">
    <location>
        <begin position="271"/>
        <end position="449"/>
    </location>
</feature>
<dbReference type="STRING" id="1458985.BJP34_28235"/>
<accession>A0A1D8TYS1</accession>
<feature type="region of interest" description="Disordered" evidence="1">
    <location>
        <begin position="509"/>
        <end position="528"/>
    </location>
</feature>
<feature type="chain" id="PRO_5009438893" description="DUF7925 domain-containing protein" evidence="2">
    <location>
        <begin position="32"/>
        <end position="851"/>
    </location>
</feature>
<evidence type="ECO:0000259" key="3">
    <source>
        <dbReference type="Pfam" id="PF25546"/>
    </source>
</evidence>
<keyword evidence="2" id="KW-0732">Signal</keyword>
<dbReference type="KEGG" id="mpro:BJP34_28235"/>
<dbReference type="EMBL" id="CP017599">
    <property type="protein sequence ID" value="AOX02810.1"/>
    <property type="molecule type" value="Genomic_DNA"/>
</dbReference>
<evidence type="ECO:0000313" key="5">
    <source>
        <dbReference type="Proteomes" id="UP000177870"/>
    </source>
</evidence>
<protein>
    <recommendedName>
        <fullName evidence="3">DUF7925 domain-containing protein</fullName>
    </recommendedName>
</protein>
<evidence type="ECO:0000256" key="1">
    <source>
        <dbReference type="SAM" id="MobiDB-lite"/>
    </source>
</evidence>
<organism evidence="4 5">
    <name type="scientific">Moorena producens PAL-8-15-08-1</name>
    <dbReference type="NCBI Taxonomy" id="1458985"/>
    <lineage>
        <taxon>Bacteria</taxon>
        <taxon>Bacillati</taxon>
        <taxon>Cyanobacteriota</taxon>
        <taxon>Cyanophyceae</taxon>
        <taxon>Coleofasciculales</taxon>
        <taxon>Coleofasciculaceae</taxon>
        <taxon>Moorena</taxon>
    </lineage>
</organism>
<name>A0A1D8TYS1_9CYAN</name>
<dbReference type="RefSeq" id="WP_070395208.1">
    <property type="nucleotide sequence ID" value="NZ_CP017599.1"/>
</dbReference>
<feature type="compositionally biased region" description="Polar residues" evidence="1">
    <location>
        <begin position="216"/>
        <end position="225"/>
    </location>
</feature>
<feature type="compositionally biased region" description="Polar residues" evidence="1">
    <location>
        <begin position="199"/>
        <end position="209"/>
    </location>
</feature>
<reference evidence="5" key="1">
    <citation type="submission" date="2016-10" db="EMBL/GenBank/DDBJ databases">
        <title>Comparative genomics uncovers the prolific and rare metabolic potential of the cyanobacterial genus Moorea.</title>
        <authorList>
            <person name="Leao T."/>
            <person name="Castelao G."/>
            <person name="Korobeynikov A."/>
            <person name="Monroe E.A."/>
            <person name="Podell S."/>
            <person name="Glukhov E."/>
            <person name="Allen E."/>
            <person name="Gerwick W.H."/>
            <person name="Gerwick L."/>
        </authorList>
    </citation>
    <scope>NUCLEOTIDE SEQUENCE [LARGE SCALE GENOMIC DNA]</scope>
    <source>
        <strain evidence="5">PAL-8-15-08-1</strain>
    </source>
</reference>
<feature type="region of interest" description="Disordered" evidence="1">
    <location>
        <begin position="430"/>
        <end position="493"/>
    </location>
</feature>
<feature type="signal peptide" evidence="2">
    <location>
        <begin position="1"/>
        <end position="31"/>
    </location>
</feature>
<proteinExistence type="predicted"/>
<feature type="region of interest" description="Disordered" evidence="1">
    <location>
        <begin position="188"/>
        <end position="235"/>
    </location>
</feature>
<sequence length="851" mass="89915">MAQRKSTKLRRRYLRPLVSASLILGSLFQLAVPVFAEGTDAGVPIINQSEATYEDPNNPGVTIDATSNTVIVEVAEVAGLLVQPDGVNDVNLGSIATGDTLQFDFVITNIGNEDTNIAIPGLDNIAITGLDTDPAAPTPITVTADLDGDGTFETTIPAAGFTTTTPIRADQSIKVRVEGTVIVDEAGAPINVQLGDTGPNDNSPATDNQPDADDGSNPNEVTTVNVEGDPPVNGEREGAAFQEVLLSTEIKELATITVLKRIEGPNNIDLVDNNNSPENASDDKITYRLDFRVESSNPAINFQAADLEGTTITVDGQTEERILVSDVIPENTEFDSDVTPTVPAGPEGWTVVYSDDDPAVTGRDALSVEWSTTAPADVKRIGFIANGPITLGTSTEADPNGFSFGVITSGLPVAGGEVANIAQAFGETVGDPTDEVVYDESGDQNPNNYNDDGTPPDESGTDFNPATDLGIANPSADGVDEDNDNTGEGPKGEDTVVTITAEIDTTSQILNGPEDRPNAIGPTNDNDDFTNQSTTIPAGLAQGQPIPDPAEVTFNNTVENPNTTNLDNVTLLPIAPSVGTAATNDPQVNPQFTTPVDFGPNTQIPNDTEVTIRYTPDTGDVQEATYTYNEEGGFTLTGGTTVNVGTLTPGQQLDYEVIVDLPANTAQVEGYPIPIVSFVDNNPNGDFDVTDETVFNITVDRVYTGYMQMVKEARILDTDGVTVIQDFTGGDPTGDQEGTLTERAKPGQFIEYRITYTNISEPLVGAGNVVLDANNFTITEDGDKAPNNWVTVTTHEQGTEPSQGTVEYFNNTLSFGNSDPASGEEVTRYVNEVGTVAPGDNGSFVFRRKVD</sequence>
<evidence type="ECO:0000313" key="4">
    <source>
        <dbReference type="EMBL" id="AOX02810.1"/>
    </source>
</evidence>
<evidence type="ECO:0000256" key="2">
    <source>
        <dbReference type="SAM" id="SignalP"/>
    </source>
</evidence>
<dbReference type="InterPro" id="IPR057685">
    <property type="entry name" value="DUF7925"/>
</dbReference>
<dbReference type="Proteomes" id="UP000177870">
    <property type="component" value="Chromosome"/>
</dbReference>
<dbReference type="Pfam" id="PF25546">
    <property type="entry name" value="DUF7925"/>
    <property type="match status" value="1"/>
</dbReference>
<feature type="compositionally biased region" description="Acidic residues" evidence="1">
    <location>
        <begin position="432"/>
        <end position="442"/>
    </location>
</feature>
<dbReference type="OrthoDB" id="504271at2"/>
<gene>
    <name evidence="4" type="ORF">BJP34_28235</name>
</gene>